<accession>A0ABP8LTZ7</accession>
<evidence type="ECO:0000313" key="2">
    <source>
        <dbReference type="EMBL" id="GAA4436151.1"/>
    </source>
</evidence>
<reference evidence="3" key="1">
    <citation type="journal article" date="2019" name="Int. J. Syst. Evol. Microbiol.">
        <title>The Global Catalogue of Microorganisms (GCM) 10K type strain sequencing project: providing services to taxonomists for standard genome sequencing and annotation.</title>
        <authorList>
            <consortium name="The Broad Institute Genomics Platform"/>
            <consortium name="The Broad Institute Genome Sequencing Center for Infectious Disease"/>
            <person name="Wu L."/>
            <person name="Ma J."/>
        </authorList>
    </citation>
    <scope>NUCLEOTIDE SEQUENCE [LARGE SCALE GENOMIC DNA]</scope>
    <source>
        <strain evidence="3">JCM 17926</strain>
    </source>
</reference>
<feature type="signal peptide" evidence="1">
    <location>
        <begin position="1"/>
        <end position="22"/>
    </location>
</feature>
<dbReference type="Proteomes" id="UP001500552">
    <property type="component" value="Unassembled WGS sequence"/>
</dbReference>
<protein>
    <recommendedName>
        <fullName evidence="4">Lipoprotein</fullName>
    </recommendedName>
</protein>
<evidence type="ECO:0000256" key="1">
    <source>
        <dbReference type="SAM" id="SignalP"/>
    </source>
</evidence>
<comment type="caution">
    <text evidence="2">The sequence shown here is derived from an EMBL/GenBank/DDBJ whole genome shotgun (WGS) entry which is preliminary data.</text>
</comment>
<dbReference type="EMBL" id="BAABHC010000016">
    <property type="protein sequence ID" value="GAA4436151.1"/>
    <property type="molecule type" value="Genomic_DNA"/>
</dbReference>
<dbReference type="PROSITE" id="PS51257">
    <property type="entry name" value="PROKAR_LIPOPROTEIN"/>
    <property type="match status" value="1"/>
</dbReference>
<organism evidence="2 3">
    <name type="scientific">Pontibacter saemangeumensis</name>
    <dbReference type="NCBI Taxonomy" id="1084525"/>
    <lineage>
        <taxon>Bacteria</taxon>
        <taxon>Pseudomonadati</taxon>
        <taxon>Bacteroidota</taxon>
        <taxon>Cytophagia</taxon>
        <taxon>Cytophagales</taxon>
        <taxon>Hymenobacteraceae</taxon>
        <taxon>Pontibacter</taxon>
    </lineage>
</organism>
<feature type="chain" id="PRO_5045362150" description="Lipoprotein" evidence="1">
    <location>
        <begin position="23"/>
        <end position="283"/>
    </location>
</feature>
<keyword evidence="1" id="KW-0732">Signal</keyword>
<dbReference type="RefSeq" id="WP_345160084.1">
    <property type="nucleotide sequence ID" value="NZ_BAABHC010000016.1"/>
</dbReference>
<keyword evidence="3" id="KW-1185">Reference proteome</keyword>
<sequence>MLYIRLLLPLSLLMLLGCRQNADTPPAAPTDHMVLEEPVTEPAAPEATDKTAPAHTLLKVDTTDLAPEPDTPMKLLLEGSYHKNEVWGGADEMKWLGLYHESTGYVLRPAELKISTVRDPVADGDSLLSGRQVTAADADAMFFVAGLQHNEYGEVDTAAFSRNTVPANTTLIYTFKNKAYKIKAYGDSVQTDSAGYRYKNYGWKVEGSRNGRQIEQTLVEDQHFQDSIYLLLWAGDLDRDGIPDLLLDISNHFNISRYALYLSSMADPWKLYKKVAEFKAVVK</sequence>
<name>A0ABP8LTZ7_9BACT</name>
<proteinExistence type="predicted"/>
<gene>
    <name evidence="2" type="ORF">GCM10023188_28900</name>
</gene>
<evidence type="ECO:0000313" key="3">
    <source>
        <dbReference type="Proteomes" id="UP001500552"/>
    </source>
</evidence>
<evidence type="ECO:0008006" key="4">
    <source>
        <dbReference type="Google" id="ProtNLM"/>
    </source>
</evidence>